<proteinExistence type="predicted"/>
<organism evidence="5 8">
    <name type="scientific">Mycobacterium tuberculosis</name>
    <dbReference type="NCBI Taxonomy" id="1773"/>
    <lineage>
        <taxon>Bacteria</taxon>
        <taxon>Bacillati</taxon>
        <taxon>Actinomycetota</taxon>
        <taxon>Actinomycetes</taxon>
        <taxon>Mycobacteriales</taxon>
        <taxon>Mycobacteriaceae</taxon>
        <taxon>Mycobacterium</taxon>
        <taxon>Mycobacterium tuberculosis complex</taxon>
    </lineage>
</organism>
<evidence type="ECO:0000313" key="2">
    <source>
        <dbReference type="EMBL" id="CLX19506.1"/>
    </source>
</evidence>
<evidence type="ECO:0000313" key="3">
    <source>
        <dbReference type="EMBL" id="CNW64760.1"/>
    </source>
</evidence>
<dbReference type="EMBL" id="CSAJ01001340">
    <property type="protein sequence ID" value="COX88935.1"/>
    <property type="molecule type" value="Genomic_DNA"/>
</dbReference>
<gene>
    <name evidence="1" type="ORF">ERS007657_01385</name>
    <name evidence="3" type="ORF">ERS007661_04165</name>
    <name evidence="4" type="ORF">ERS007679_04441</name>
    <name evidence="5" type="ORF">ERS007703_05131</name>
    <name evidence="7" type="ORF">ERS007720_04981</name>
    <name evidence="6" type="ORF">ERS007741_04736</name>
    <name evidence="2" type="ORF">ERS094118_04158</name>
</gene>
<sequence length="37" mass="3303">MVAAATALLASLAPGLTMTGAGPVCGVATSAAPTTAS</sequence>
<reference evidence="8 9" key="1">
    <citation type="submission" date="2015-03" db="EMBL/GenBank/DDBJ databases">
        <authorList>
            <consortium name="Pathogen Informatics"/>
        </authorList>
    </citation>
    <scope>NUCLEOTIDE SEQUENCE [LARGE SCALE GENOMIC DNA]</scope>
    <source>
        <strain evidence="1 12">C09601061</strain>
        <strain evidence="3 9">D00501624</strain>
        <strain evidence="4 11">G09801536</strain>
        <strain evidence="8">K00500041</strain>
        <strain evidence="7 10">M09401471</strain>
        <strain evidence="6 13">P00601463</strain>
    </source>
</reference>
<evidence type="ECO:0000313" key="1">
    <source>
        <dbReference type="EMBL" id="CFR75649.1"/>
    </source>
</evidence>
<evidence type="ECO:0000313" key="8">
    <source>
        <dbReference type="Proteomes" id="UP000038802"/>
    </source>
</evidence>
<name>A0A0T9P6B6_MYCTX</name>
<evidence type="ECO:0000313" key="11">
    <source>
        <dbReference type="Proteomes" id="UP000045842"/>
    </source>
</evidence>
<evidence type="ECO:0000313" key="9">
    <source>
        <dbReference type="Proteomes" id="UP000039217"/>
    </source>
</evidence>
<evidence type="ECO:0000313" key="13">
    <source>
        <dbReference type="Proteomes" id="UP000048600"/>
    </source>
</evidence>
<dbReference type="Proteomes" id="UP000050139">
    <property type="component" value="Unassembled WGS sequence"/>
</dbReference>
<dbReference type="Proteomes" id="UP000048600">
    <property type="component" value="Unassembled WGS sequence"/>
</dbReference>
<evidence type="ECO:0000313" key="5">
    <source>
        <dbReference type="EMBL" id="COX36419.1"/>
    </source>
</evidence>
<dbReference type="Proteomes" id="UP000039217">
    <property type="component" value="Unassembled WGS sequence"/>
</dbReference>
<reference evidence="2 14" key="3">
    <citation type="submission" date="2015-03" db="EMBL/GenBank/DDBJ databases">
        <authorList>
            <consortium name="Pathogen Informatics"/>
            <person name="Murphy D."/>
        </authorList>
    </citation>
    <scope>NUCLEOTIDE SEQUENCE [LARGE SCALE GENOMIC DNA]</scope>
    <source>
        <strain evidence="2 14">0268S</strain>
    </source>
</reference>
<evidence type="ECO:0000313" key="14">
    <source>
        <dbReference type="Proteomes" id="UP000050139"/>
    </source>
</evidence>
<evidence type="ECO:0000313" key="10">
    <source>
        <dbReference type="Proteomes" id="UP000044938"/>
    </source>
</evidence>
<dbReference type="EMBL" id="CQQC01002253">
    <property type="protein sequence ID" value="CNW64760.1"/>
    <property type="molecule type" value="Genomic_DNA"/>
</dbReference>
<dbReference type="Proteomes" id="UP000044938">
    <property type="component" value="Unassembled WGS sequence"/>
</dbReference>
<dbReference type="Proteomes" id="UP000046680">
    <property type="component" value="Unassembled WGS sequence"/>
</dbReference>
<evidence type="ECO:0000313" key="7">
    <source>
        <dbReference type="EMBL" id="COX88935.1"/>
    </source>
</evidence>
<evidence type="ECO:0000313" key="6">
    <source>
        <dbReference type="EMBL" id="COX79716.1"/>
    </source>
</evidence>
<dbReference type="Proteomes" id="UP000038802">
    <property type="component" value="Unassembled WGS sequence"/>
</dbReference>
<protein>
    <submittedName>
        <fullName evidence="5">Uncharacterized protein</fullName>
    </submittedName>
</protein>
<dbReference type="EMBL" id="CSAD01001133">
    <property type="protein sequence ID" value="COW89016.1"/>
    <property type="molecule type" value="Genomic_DNA"/>
</dbReference>
<dbReference type="AlphaFoldDB" id="A0A0T9P6B6"/>
<dbReference type="EMBL" id="CGCX01000421">
    <property type="protein sequence ID" value="CFR75649.1"/>
    <property type="molecule type" value="Genomic_DNA"/>
</dbReference>
<dbReference type="EMBL" id="COPH01000094">
    <property type="protein sequence ID" value="CLX19506.1"/>
    <property type="molecule type" value="Genomic_DNA"/>
</dbReference>
<reference evidence="5" key="2">
    <citation type="submission" date="2015-03" db="EMBL/GenBank/DDBJ databases">
        <authorList>
            <person name="Murphy D."/>
        </authorList>
    </citation>
    <scope>NUCLEOTIDE SEQUENCE [LARGE SCALE GENOMIC DNA]</scope>
    <source>
        <strain evidence="5">K00500041</strain>
    </source>
</reference>
<dbReference type="Proteomes" id="UP000045842">
    <property type="component" value="Unassembled WGS sequence"/>
</dbReference>
<dbReference type="EMBL" id="CHKL01001199">
    <property type="protein sequence ID" value="COX79716.1"/>
    <property type="molecule type" value="Genomic_DNA"/>
</dbReference>
<dbReference type="EMBL" id="CSAE01001169">
    <property type="protein sequence ID" value="COX36419.1"/>
    <property type="molecule type" value="Genomic_DNA"/>
</dbReference>
<evidence type="ECO:0000313" key="4">
    <source>
        <dbReference type="EMBL" id="COW89016.1"/>
    </source>
</evidence>
<evidence type="ECO:0000313" key="12">
    <source>
        <dbReference type="Proteomes" id="UP000046680"/>
    </source>
</evidence>
<accession>A0A0T9P6B6</accession>